<protein>
    <recommendedName>
        <fullName evidence="10">G-protein coupled receptors family 1 profile domain-containing protein</fullName>
    </recommendedName>
</protein>
<name>A0A816L4W0_9BILA</name>
<accession>A0A816L4W0</accession>
<dbReference type="EMBL" id="CAJNRE010000588">
    <property type="protein sequence ID" value="CAF1929047.1"/>
    <property type="molecule type" value="Genomic_DNA"/>
</dbReference>
<dbReference type="InterPro" id="IPR017452">
    <property type="entry name" value="GPCR_Rhodpsn_7TM"/>
</dbReference>
<comment type="caution">
    <text evidence="11">The sequence shown here is derived from an EMBL/GenBank/DDBJ whole genome shotgun (WGS) entry which is preliminary data.</text>
</comment>
<feature type="transmembrane region" description="Helical" evidence="9">
    <location>
        <begin position="20"/>
        <end position="39"/>
    </location>
</feature>
<dbReference type="AlphaFoldDB" id="A0A816L4W0"/>
<organism evidence="11 12">
    <name type="scientific">Rotaria magnacalcarata</name>
    <dbReference type="NCBI Taxonomy" id="392030"/>
    <lineage>
        <taxon>Eukaryota</taxon>
        <taxon>Metazoa</taxon>
        <taxon>Spiralia</taxon>
        <taxon>Gnathifera</taxon>
        <taxon>Rotifera</taxon>
        <taxon>Eurotatoria</taxon>
        <taxon>Bdelloidea</taxon>
        <taxon>Philodinida</taxon>
        <taxon>Philodinidae</taxon>
        <taxon>Rotaria</taxon>
    </lineage>
</organism>
<feature type="transmembrane region" description="Helical" evidence="9">
    <location>
        <begin position="137"/>
        <end position="158"/>
    </location>
</feature>
<dbReference type="PANTHER" id="PTHR24230">
    <property type="entry name" value="G-PROTEIN COUPLED RECEPTOR"/>
    <property type="match status" value="1"/>
</dbReference>
<feature type="transmembrane region" description="Helical" evidence="9">
    <location>
        <begin position="94"/>
        <end position="116"/>
    </location>
</feature>
<dbReference type="GO" id="GO:0008528">
    <property type="term" value="F:G protein-coupled peptide receptor activity"/>
    <property type="evidence" value="ECO:0007669"/>
    <property type="project" value="TreeGrafter"/>
</dbReference>
<comment type="subcellular location">
    <subcellularLocation>
        <location evidence="1">Cell membrane</location>
        <topology evidence="1">Multi-pass membrane protein</topology>
    </subcellularLocation>
</comment>
<dbReference type="PANTHER" id="PTHR24230:SF75">
    <property type="entry name" value="RELAXIN FAMILY PEPTIDE RECEPTOR 3"/>
    <property type="match status" value="1"/>
</dbReference>
<evidence type="ECO:0000259" key="10">
    <source>
        <dbReference type="PROSITE" id="PS50262"/>
    </source>
</evidence>
<reference evidence="11" key="1">
    <citation type="submission" date="2021-02" db="EMBL/GenBank/DDBJ databases">
        <authorList>
            <person name="Nowell W R."/>
        </authorList>
    </citation>
    <scope>NUCLEOTIDE SEQUENCE</scope>
</reference>
<dbReference type="PROSITE" id="PS50262">
    <property type="entry name" value="G_PROTEIN_RECEP_F1_2"/>
    <property type="match status" value="1"/>
</dbReference>
<dbReference type="GO" id="GO:0005886">
    <property type="term" value="C:plasma membrane"/>
    <property type="evidence" value="ECO:0007669"/>
    <property type="project" value="UniProtKB-SubCell"/>
</dbReference>
<dbReference type="Proteomes" id="UP000663824">
    <property type="component" value="Unassembled WGS sequence"/>
</dbReference>
<dbReference type="SUPFAM" id="SSF81321">
    <property type="entry name" value="Family A G protein-coupled receptor-like"/>
    <property type="match status" value="1"/>
</dbReference>
<keyword evidence="3 9" id="KW-0812">Transmembrane</keyword>
<evidence type="ECO:0000313" key="12">
    <source>
        <dbReference type="Proteomes" id="UP000663824"/>
    </source>
</evidence>
<evidence type="ECO:0000256" key="3">
    <source>
        <dbReference type="ARBA" id="ARBA00022692"/>
    </source>
</evidence>
<evidence type="ECO:0000256" key="1">
    <source>
        <dbReference type="ARBA" id="ARBA00004651"/>
    </source>
</evidence>
<feature type="transmembrane region" description="Helical" evidence="9">
    <location>
        <begin position="178"/>
        <end position="205"/>
    </location>
</feature>
<feature type="domain" description="G-protein coupled receptors family 1 profile" evidence="10">
    <location>
        <begin position="31"/>
        <end position="207"/>
    </location>
</feature>
<evidence type="ECO:0000256" key="5">
    <source>
        <dbReference type="ARBA" id="ARBA00023040"/>
    </source>
</evidence>
<dbReference type="GO" id="GO:0007218">
    <property type="term" value="P:neuropeptide signaling pathway"/>
    <property type="evidence" value="ECO:0007669"/>
    <property type="project" value="TreeGrafter"/>
</dbReference>
<keyword evidence="5" id="KW-0297">G-protein coupled receptor</keyword>
<sequence>MSSNYMNQIKYVIDQITLFVPYITIIVGTCGGLCNIFTFTSRQLRDNACAFYLLFSAVFDLISILFGGVTRLMLDHYTDLLPIESSWFCKLRAYLATLPPGLATYFLTLSAVDRCLLTSRSTNHRAWSQIKVARRTVVISTFIWLLSGIHLIICYDVQVINVNNNVFLCVPFGNIYSIFVSIYFFLCFQLMPCIIMIGSSILTWIHIKTLQRRVGPEQFQRIANGRTDRHLIMIMFVQKNTFVHNEYFSVASTMEEVLYLWVQNIESIDFQINLNG</sequence>
<evidence type="ECO:0000256" key="2">
    <source>
        <dbReference type="ARBA" id="ARBA00022475"/>
    </source>
</evidence>
<evidence type="ECO:0000256" key="6">
    <source>
        <dbReference type="ARBA" id="ARBA00023136"/>
    </source>
</evidence>
<keyword evidence="7" id="KW-0675">Receptor</keyword>
<evidence type="ECO:0000256" key="9">
    <source>
        <dbReference type="SAM" id="Phobius"/>
    </source>
</evidence>
<evidence type="ECO:0000256" key="7">
    <source>
        <dbReference type="ARBA" id="ARBA00023170"/>
    </source>
</evidence>
<keyword evidence="8" id="KW-0807">Transducer</keyword>
<gene>
    <name evidence="11" type="ORF">MBJ925_LOCUS3844</name>
</gene>
<keyword evidence="4 9" id="KW-1133">Transmembrane helix</keyword>
<proteinExistence type="predicted"/>
<keyword evidence="6 9" id="KW-0472">Membrane</keyword>
<evidence type="ECO:0000313" key="11">
    <source>
        <dbReference type="EMBL" id="CAF1929047.1"/>
    </source>
</evidence>
<evidence type="ECO:0000256" key="4">
    <source>
        <dbReference type="ARBA" id="ARBA00022989"/>
    </source>
</evidence>
<feature type="transmembrane region" description="Helical" evidence="9">
    <location>
        <begin position="51"/>
        <end position="74"/>
    </location>
</feature>
<dbReference type="CDD" id="cd00637">
    <property type="entry name" value="7tm_classA_rhodopsin-like"/>
    <property type="match status" value="1"/>
</dbReference>
<evidence type="ECO:0000256" key="8">
    <source>
        <dbReference type="ARBA" id="ARBA00023224"/>
    </source>
</evidence>
<dbReference type="Gene3D" id="1.20.1070.10">
    <property type="entry name" value="Rhodopsin 7-helix transmembrane proteins"/>
    <property type="match status" value="1"/>
</dbReference>
<keyword evidence="2" id="KW-1003">Cell membrane</keyword>